<dbReference type="EMBL" id="BAAAPN010000103">
    <property type="protein sequence ID" value="GAA1775024.1"/>
    <property type="molecule type" value="Genomic_DNA"/>
</dbReference>
<organism evidence="1 2">
    <name type="scientific">Nostocoides vanveenii</name>
    <dbReference type="NCBI Taxonomy" id="330835"/>
    <lineage>
        <taxon>Bacteria</taxon>
        <taxon>Bacillati</taxon>
        <taxon>Actinomycetota</taxon>
        <taxon>Actinomycetes</taxon>
        <taxon>Micrococcales</taxon>
        <taxon>Intrasporangiaceae</taxon>
        <taxon>Nostocoides</taxon>
    </lineage>
</organism>
<gene>
    <name evidence="1" type="ORF">GCM10009810_34900</name>
</gene>
<protein>
    <recommendedName>
        <fullName evidence="3">TIGR03089 family protein</fullName>
    </recommendedName>
</protein>
<evidence type="ECO:0008006" key="3">
    <source>
        <dbReference type="Google" id="ProtNLM"/>
    </source>
</evidence>
<reference evidence="2" key="1">
    <citation type="journal article" date="2019" name="Int. J. Syst. Evol. Microbiol.">
        <title>The Global Catalogue of Microorganisms (GCM) 10K type strain sequencing project: providing services to taxonomists for standard genome sequencing and annotation.</title>
        <authorList>
            <consortium name="The Broad Institute Genomics Platform"/>
            <consortium name="The Broad Institute Genome Sequencing Center for Infectious Disease"/>
            <person name="Wu L."/>
            <person name="Ma J."/>
        </authorList>
    </citation>
    <scope>NUCLEOTIDE SEQUENCE [LARGE SCALE GENOMIC DNA]</scope>
    <source>
        <strain evidence="2">JCM 15591</strain>
    </source>
</reference>
<dbReference type="Proteomes" id="UP001501475">
    <property type="component" value="Unassembled WGS sequence"/>
</dbReference>
<sequence length="226" mass="24021">MRPDHLLPHLLRSDPARPRITCYDDRTGERIELSARVLNNWVAKAANLLQEEFDAGPGTVVAIDLPPHWRTLYWTLAAWATGATVSLPPPATPDVLVTTDPAAPTDAPLVVVTLAALARQATSTLPADAVDEARELAGFPDTFGAFQEAADSDLALVAAGESSTYADLAAYVRVTGMARARVHTETEDLETFLRLAIRTYAADGSLVLTIGGPAPADRLRAEGVAS</sequence>
<dbReference type="InterPro" id="IPR042099">
    <property type="entry name" value="ANL_N_sf"/>
</dbReference>
<dbReference type="NCBIfam" id="TIGR03089">
    <property type="entry name" value="TIGR03089 family protein"/>
    <property type="match status" value="1"/>
</dbReference>
<name>A0ABP4XDZ2_9MICO</name>
<evidence type="ECO:0000313" key="2">
    <source>
        <dbReference type="Proteomes" id="UP001501475"/>
    </source>
</evidence>
<accession>A0ABP4XDZ2</accession>
<comment type="caution">
    <text evidence="1">The sequence shown here is derived from an EMBL/GenBank/DDBJ whole genome shotgun (WGS) entry which is preliminary data.</text>
</comment>
<keyword evidence="2" id="KW-1185">Reference proteome</keyword>
<evidence type="ECO:0000313" key="1">
    <source>
        <dbReference type="EMBL" id="GAA1775024.1"/>
    </source>
</evidence>
<dbReference type="Gene3D" id="3.40.50.12780">
    <property type="entry name" value="N-terminal domain of ligase-like"/>
    <property type="match status" value="1"/>
</dbReference>
<dbReference type="SUPFAM" id="SSF56801">
    <property type="entry name" value="Acetyl-CoA synthetase-like"/>
    <property type="match status" value="1"/>
</dbReference>
<proteinExistence type="predicted"/>
<dbReference type="InterPro" id="IPR017523">
    <property type="entry name" value="Rv3268"/>
</dbReference>
<dbReference type="RefSeq" id="WP_344068731.1">
    <property type="nucleotide sequence ID" value="NZ_BAAAPN010000103.1"/>
</dbReference>